<dbReference type="Proteomes" id="UP001162992">
    <property type="component" value="Chromosome 4"/>
</dbReference>
<dbReference type="EMBL" id="CM055095">
    <property type="protein sequence ID" value="KAJ7557876.1"/>
    <property type="molecule type" value="Genomic_DNA"/>
</dbReference>
<evidence type="ECO:0000313" key="2">
    <source>
        <dbReference type="Proteomes" id="UP001162992"/>
    </source>
</evidence>
<proteinExistence type="predicted"/>
<name>A0ACC2DUF0_DIPCM</name>
<organism evidence="1 2">
    <name type="scientific">Diphasiastrum complanatum</name>
    <name type="common">Issler's clubmoss</name>
    <name type="synonym">Lycopodium complanatum</name>
    <dbReference type="NCBI Taxonomy" id="34168"/>
    <lineage>
        <taxon>Eukaryota</taxon>
        <taxon>Viridiplantae</taxon>
        <taxon>Streptophyta</taxon>
        <taxon>Embryophyta</taxon>
        <taxon>Tracheophyta</taxon>
        <taxon>Lycopodiopsida</taxon>
        <taxon>Lycopodiales</taxon>
        <taxon>Lycopodiaceae</taxon>
        <taxon>Lycopodioideae</taxon>
        <taxon>Diphasiastrum</taxon>
    </lineage>
</organism>
<protein>
    <submittedName>
        <fullName evidence="1">Uncharacterized protein</fullName>
    </submittedName>
</protein>
<sequence>MASTLQVVKLRSSLLHLPNQPPTTEQRNYEVHQTLTSTRMQKYEPCSIVETTKLDKMNPLPRVLLRRSLVATTATALAVGVWSDHPKIANAARIKAAPAKEKRPEDDKNLSALDAKVLANFRRKEAMKGAVAALKEKAKTAR</sequence>
<accession>A0ACC2DUF0</accession>
<reference evidence="2" key="1">
    <citation type="journal article" date="2024" name="Proc. Natl. Acad. Sci. U.S.A.">
        <title>Extraordinary preservation of gene collinearity over three hundred million years revealed in homosporous lycophytes.</title>
        <authorList>
            <person name="Li C."/>
            <person name="Wickell D."/>
            <person name="Kuo L.Y."/>
            <person name="Chen X."/>
            <person name="Nie B."/>
            <person name="Liao X."/>
            <person name="Peng D."/>
            <person name="Ji J."/>
            <person name="Jenkins J."/>
            <person name="Williams M."/>
            <person name="Shu S."/>
            <person name="Plott C."/>
            <person name="Barry K."/>
            <person name="Rajasekar S."/>
            <person name="Grimwood J."/>
            <person name="Han X."/>
            <person name="Sun S."/>
            <person name="Hou Z."/>
            <person name="He W."/>
            <person name="Dai G."/>
            <person name="Sun C."/>
            <person name="Schmutz J."/>
            <person name="Leebens-Mack J.H."/>
            <person name="Li F.W."/>
            <person name="Wang L."/>
        </authorList>
    </citation>
    <scope>NUCLEOTIDE SEQUENCE [LARGE SCALE GENOMIC DNA]</scope>
    <source>
        <strain evidence="2">cv. PW_Plant_1</strain>
    </source>
</reference>
<gene>
    <name evidence="1" type="ORF">O6H91_04G013400</name>
</gene>
<comment type="caution">
    <text evidence="1">The sequence shown here is derived from an EMBL/GenBank/DDBJ whole genome shotgun (WGS) entry which is preliminary data.</text>
</comment>
<keyword evidence="2" id="KW-1185">Reference proteome</keyword>
<evidence type="ECO:0000313" key="1">
    <source>
        <dbReference type="EMBL" id="KAJ7557876.1"/>
    </source>
</evidence>